<dbReference type="Gene3D" id="3.90.226.10">
    <property type="entry name" value="2-enoyl-CoA Hydratase, Chain A, domain 1"/>
    <property type="match status" value="1"/>
</dbReference>
<dbReference type="RefSeq" id="WP_187483842.1">
    <property type="nucleotide sequence ID" value="NZ_CP060695.1"/>
</dbReference>
<dbReference type="InterPro" id="IPR029045">
    <property type="entry name" value="ClpP/crotonase-like_dom_sf"/>
</dbReference>
<dbReference type="KEGG" id="ppec:H9W90_07625"/>
<evidence type="ECO:0000313" key="4">
    <source>
        <dbReference type="Proteomes" id="UP000515808"/>
    </source>
</evidence>
<dbReference type="AlphaFoldDB" id="A0A7G9LEC1"/>
<keyword evidence="1" id="KW-0732">Signal</keyword>
<dbReference type="GO" id="GO:0008236">
    <property type="term" value="F:serine-type peptidase activity"/>
    <property type="evidence" value="ECO:0007669"/>
    <property type="project" value="InterPro"/>
</dbReference>
<dbReference type="PANTHER" id="PTHR11261:SF3">
    <property type="entry name" value="RETINOL-BINDING PROTEIN 3"/>
    <property type="match status" value="1"/>
</dbReference>
<name>A0A7G9LEC1_9FLAO</name>
<feature type="chain" id="PRO_5028868106" description="Tail specific protease domain-containing protein" evidence="1">
    <location>
        <begin position="19"/>
        <end position="429"/>
    </location>
</feature>
<evidence type="ECO:0000259" key="2">
    <source>
        <dbReference type="SMART" id="SM00245"/>
    </source>
</evidence>
<dbReference type="SUPFAM" id="SSF52096">
    <property type="entry name" value="ClpP/crotonase"/>
    <property type="match status" value="1"/>
</dbReference>
<dbReference type="Pfam" id="PF14684">
    <property type="entry name" value="Tricorn_C1"/>
    <property type="match status" value="1"/>
</dbReference>
<dbReference type="Pfam" id="PF03572">
    <property type="entry name" value="Peptidase_S41"/>
    <property type="match status" value="1"/>
</dbReference>
<dbReference type="GO" id="GO:0006508">
    <property type="term" value="P:proteolysis"/>
    <property type="evidence" value="ECO:0007669"/>
    <property type="project" value="InterPro"/>
</dbReference>
<protein>
    <recommendedName>
        <fullName evidence="2">Tail specific protease domain-containing protein</fullName>
    </recommendedName>
</protein>
<sequence length="429" mass="49350">MKNLLTPLLLFLYSINFAQTHNNVDTYKLSQDFGKIIQDLSDNYIYLEDKKTDFDCVKEKYSEIIPKVKTNQERVLFFEYLLNEFYDNNLQLNTTTKSSFRLHSPFYIKLKEGKFYVQNIWYSQIKDFGKNIVGAEIINFNSKEFNKVIDNFPTQCANKNLPEVREWIANKIISGRLNEKRILTLKLTDDRKISLDVDNIKIKEDKKLLSVEKKNGIAIIKINNSLGNIKLIRQFDNELNNLLNTKGLILDLRNTVNGENGYVARAILSRFIHKELPYQKNISKEKYGNYPEIIKSRLEYVSPRGTQYKKPVVVLVGRWTGNAGEALAIGLDGMERGKIVGTEMAKLAGSVVNFSFKNRKKGYRISTDKLYHINGSLREDFVPEFNLAQQSTLSDGVLNKAFDLFKNNNNSDFASKVITANNIVAKTDK</sequence>
<keyword evidence="4" id="KW-1185">Reference proteome</keyword>
<proteinExistence type="predicted"/>
<dbReference type="Gene3D" id="3.30.750.44">
    <property type="match status" value="1"/>
</dbReference>
<dbReference type="EMBL" id="CP060695">
    <property type="protein sequence ID" value="QNM86970.1"/>
    <property type="molecule type" value="Genomic_DNA"/>
</dbReference>
<dbReference type="InterPro" id="IPR005151">
    <property type="entry name" value="Tail-specific_protease"/>
</dbReference>
<dbReference type="PANTHER" id="PTHR11261">
    <property type="entry name" value="INTERPHOTORECEPTOR RETINOID-BINDING PROTEIN"/>
    <property type="match status" value="1"/>
</dbReference>
<dbReference type="Proteomes" id="UP000515808">
    <property type="component" value="Chromosome"/>
</dbReference>
<reference evidence="3 4" key="1">
    <citation type="submission" date="2020-08" db="EMBL/GenBank/DDBJ databases">
        <title>Polaribacter sp. L12M9 isolated from gut of the Korean scallop.</title>
        <authorList>
            <person name="Jeong Y.S."/>
        </authorList>
    </citation>
    <scope>NUCLEOTIDE SEQUENCE [LARGE SCALE GENOMIC DNA]</scope>
    <source>
        <strain evidence="3 4">L12M9</strain>
    </source>
</reference>
<evidence type="ECO:0000313" key="3">
    <source>
        <dbReference type="EMBL" id="QNM86970.1"/>
    </source>
</evidence>
<evidence type="ECO:0000256" key="1">
    <source>
        <dbReference type="SAM" id="SignalP"/>
    </source>
</evidence>
<feature type="signal peptide" evidence="1">
    <location>
        <begin position="1"/>
        <end position="18"/>
    </location>
</feature>
<organism evidence="3 4">
    <name type="scientific">Polaribacter pectinis</name>
    <dbReference type="NCBI Taxonomy" id="2738844"/>
    <lineage>
        <taxon>Bacteria</taxon>
        <taxon>Pseudomonadati</taxon>
        <taxon>Bacteroidota</taxon>
        <taxon>Flavobacteriia</taxon>
        <taxon>Flavobacteriales</taxon>
        <taxon>Flavobacteriaceae</taxon>
    </lineage>
</organism>
<dbReference type="InterPro" id="IPR028204">
    <property type="entry name" value="Tricorn_C1"/>
</dbReference>
<gene>
    <name evidence="3" type="ORF">H9W90_07625</name>
</gene>
<feature type="domain" description="Tail specific protease" evidence="2">
    <location>
        <begin position="180"/>
        <end position="388"/>
    </location>
</feature>
<accession>A0A7G9LEC1</accession>
<dbReference type="SMART" id="SM00245">
    <property type="entry name" value="TSPc"/>
    <property type="match status" value="1"/>
</dbReference>